<organism evidence="2 3">
    <name type="scientific">Archangium minus</name>
    <dbReference type="NCBI Taxonomy" id="83450"/>
    <lineage>
        <taxon>Bacteria</taxon>
        <taxon>Pseudomonadati</taxon>
        <taxon>Myxococcota</taxon>
        <taxon>Myxococcia</taxon>
        <taxon>Myxococcales</taxon>
        <taxon>Cystobacterineae</taxon>
        <taxon>Archangiaceae</taxon>
        <taxon>Archangium</taxon>
    </lineage>
</organism>
<sequence>MDKKEFLERPMGIPLDPAKQKDPEEHGDRVPAEGRAEHLNDVTEQNGGQRSEVGVPWNSSSLEKGLSEEYDKHGGRGERGAPGARGEPNEE</sequence>
<accession>A0ABY9X406</accession>
<dbReference type="Proteomes" id="UP001611383">
    <property type="component" value="Chromosome"/>
</dbReference>
<dbReference type="RefSeq" id="WP_395808875.1">
    <property type="nucleotide sequence ID" value="NZ_CP043494.1"/>
</dbReference>
<protein>
    <submittedName>
        <fullName evidence="2">Uncharacterized protein</fullName>
    </submittedName>
</protein>
<feature type="compositionally biased region" description="Low complexity" evidence="1">
    <location>
        <begin position="81"/>
        <end position="91"/>
    </location>
</feature>
<proteinExistence type="predicted"/>
<dbReference type="EMBL" id="CP043494">
    <property type="protein sequence ID" value="WNG50145.1"/>
    <property type="molecule type" value="Genomic_DNA"/>
</dbReference>
<reference evidence="2 3" key="1">
    <citation type="submission" date="2019-08" db="EMBL/GenBank/DDBJ databases">
        <title>Archangium and Cystobacter genomes.</title>
        <authorList>
            <person name="Chen I.-C.K."/>
            <person name="Wielgoss S."/>
        </authorList>
    </citation>
    <scope>NUCLEOTIDE SEQUENCE [LARGE SCALE GENOMIC DNA]</scope>
    <source>
        <strain evidence="2 3">Cbm 6</strain>
    </source>
</reference>
<gene>
    <name evidence="2" type="ORF">F0U60_42990</name>
</gene>
<evidence type="ECO:0000256" key="1">
    <source>
        <dbReference type="SAM" id="MobiDB-lite"/>
    </source>
</evidence>
<keyword evidence="3" id="KW-1185">Reference proteome</keyword>
<evidence type="ECO:0000313" key="3">
    <source>
        <dbReference type="Proteomes" id="UP001611383"/>
    </source>
</evidence>
<evidence type="ECO:0000313" key="2">
    <source>
        <dbReference type="EMBL" id="WNG50145.1"/>
    </source>
</evidence>
<feature type="region of interest" description="Disordered" evidence="1">
    <location>
        <begin position="1"/>
        <end position="91"/>
    </location>
</feature>
<feature type="compositionally biased region" description="Basic and acidic residues" evidence="1">
    <location>
        <begin position="65"/>
        <end position="79"/>
    </location>
</feature>
<feature type="compositionally biased region" description="Basic and acidic residues" evidence="1">
    <location>
        <begin position="18"/>
        <end position="41"/>
    </location>
</feature>
<name>A0ABY9X406_9BACT</name>